<feature type="domain" description="RRM" evidence="4">
    <location>
        <begin position="268"/>
        <end position="345"/>
    </location>
</feature>
<keyword evidence="6" id="KW-1185">Reference proteome</keyword>
<dbReference type="Gene3D" id="3.30.70.330">
    <property type="match status" value="2"/>
</dbReference>
<accession>A0ABQ6NA81</accession>
<dbReference type="SMART" id="SM00360">
    <property type="entry name" value="RRM"/>
    <property type="match status" value="2"/>
</dbReference>
<dbReference type="Pfam" id="PF00076">
    <property type="entry name" value="RRM_1"/>
    <property type="match status" value="2"/>
</dbReference>
<feature type="region of interest" description="Disordered" evidence="3">
    <location>
        <begin position="242"/>
        <end position="261"/>
    </location>
</feature>
<dbReference type="PROSITE" id="PS50102">
    <property type="entry name" value="RRM"/>
    <property type="match status" value="2"/>
</dbReference>
<evidence type="ECO:0000313" key="5">
    <source>
        <dbReference type="EMBL" id="GMI52827.1"/>
    </source>
</evidence>
<feature type="region of interest" description="Disordered" evidence="3">
    <location>
        <begin position="74"/>
        <end position="146"/>
    </location>
</feature>
<keyword evidence="1 2" id="KW-0694">RNA-binding</keyword>
<feature type="domain" description="RRM" evidence="4">
    <location>
        <begin position="159"/>
        <end position="234"/>
    </location>
</feature>
<proteinExistence type="predicted"/>
<name>A0ABQ6NA81_9STRA</name>
<feature type="compositionally biased region" description="Basic residues" evidence="3">
    <location>
        <begin position="75"/>
        <end position="95"/>
    </location>
</feature>
<dbReference type="InterPro" id="IPR000504">
    <property type="entry name" value="RRM_dom"/>
</dbReference>
<dbReference type="PANTHER" id="PTHR23236">
    <property type="entry name" value="EUKARYOTIC TRANSLATION INITIATION FACTOR 4B/4H"/>
    <property type="match status" value="1"/>
</dbReference>
<dbReference type="InterPro" id="IPR012677">
    <property type="entry name" value="Nucleotide-bd_a/b_plait_sf"/>
</dbReference>
<evidence type="ECO:0000313" key="6">
    <source>
        <dbReference type="Proteomes" id="UP001165060"/>
    </source>
</evidence>
<evidence type="ECO:0000256" key="3">
    <source>
        <dbReference type="SAM" id="MobiDB-lite"/>
    </source>
</evidence>
<protein>
    <recommendedName>
        <fullName evidence="4">RRM domain-containing protein</fullName>
    </recommendedName>
</protein>
<gene>
    <name evidence="5" type="ORF">TeGR_g7018</name>
</gene>
<organism evidence="5 6">
    <name type="scientific">Tetraparma gracilis</name>
    <dbReference type="NCBI Taxonomy" id="2962635"/>
    <lineage>
        <taxon>Eukaryota</taxon>
        <taxon>Sar</taxon>
        <taxon>Stramenopiles</taxon>
        <taxon>Ochrophyta</taxon>
        <taxon>Bolidophyceae</taxon>
        <taxon>Parmales</taxon>
        <taxon>Triparmaceae</taxon>
        <taxon>Tetraparma</taxon>
    </lineage>
</organism>
<evidence type="ECO:0000256" key="1">
    <source>
        <dbReference type="ARBA" id="ARBA00022884"/>
    </source>
</evidence>
<comment type="caution">
    <text evidence="5">The sequence shown here is derived from an EMBL/GenBank/DDBJ whole genome shotgun (WGS) entry which is preliminary data.</text>
</comment>
<reference evidence="5 6" key="1">
    <citation type="journal article" date="2023" name="Commun. Biol.">
        <title>Genome analysis of Parmales, the sister group of diatoms, reveals the evolutionary specialization of diatoms from phago-mixotrophs to photoautotrophs.</title>
        <authorList>
            <person name="Ban H."/>
            <person name="Sato S."/>
            <person name="Yoshikawa S."/>
            <person name="Yamada K."/>
            <person name="Nakamura Y."/>
            <person name="Ichinomiya M."/>
            <person name="Sato N."/>
            <person name="Blanc-Mathieu R."/>
            <person name="Endo H."/>
            <person name="Kuwata A."/>
            <person name="Ogata H."/>
        </authorList>
    </citation>
    <scope>NUCLEOTIDE SEQUENCE [LARGE SCALE GENOMIC DNA]</scope>
</reference>
<dbReference type="PANTHER" id="PTHR23236:SF11">
    <property type="entry name" value="EUKARYOTIC TRANSLATION INITIATION FACTOR 4H"/>
    <property type="match status" value="1"/>
</dbReference>
<sequence length="345" mass="37230">MSESDIYDAIKSSLSSASLPAPTVKSLRTHVLVQLQLPADDKGCRKLYKAAVKRMEGEALVELTEEGGIEWKGAEKKRKADKKEKKDKKDKKEKKAKKETDTVAVETLGESDAAPPCPSISLTAPGAAPAPAPGTPLPLASPADPDKNKPCGGNRDGVTRLFLGNLPFKVDEASLASHLPAPFTHVKWITDKDTGRFYGSAFVEMRNSRDAAEAVGVAGSELMGRKIKINFAAAREGDIWPPAKSSMTGGQAGGGGKRAMSEKPEDCQKLFIGNLSYDIDDDGIFKFFGAVDAEVKAVRWLHHKENGDFKGVGYVEFWSTEACDKAATLNGKNLLGRPIRIDWTE</sequence>
<dbReference type="EMBL" id="BRYB01006236">
    <property type="protein sequence ID" value="GMI52827.1"/>
    <property type="molecule type" value="Genomic_DNA"/>
</dbReference>
<dbReference type="InterPro" id="IPR035979">
    <property type="entry name" value="RBD_domain_sf"/>
</dbReference>
<evidence type="ECO:0000259" key="4">
    <source>
        <dbReference type="PROSITE" id="PS50102"/>
    </source>
</evidence>
<evidence type="ECO:0000256" key="2">
    <source>
        <dbReference type="PROSITE-ProRule" id="PRU00176"/>
    </source>
</evidence>
<dbReference type="Proteomes" id="UP001165060">
    <property type="component" value="Unassembled WGS sequence"/>
</dbReference>
<dbReference type="SUPFAM" id="SSF54928">
    <property type="entry name" value="RNA-binding domain, RBD"/>
    <property type="match status" value="2"/>
</dbReference>